<dbReference type="GO" id="GO:0006265">
    <property type="term" value="P:DNA topological change"/>
    <property type="evidence" value="ECO:0007669"/>
    <property type="project" value="InterPro"/>
</dbReference>
<dbReference type="InterPro" id="IPR000380">
    <property type="entry name" value="Topo_IA"/>
</dbReference>
<dbReference type="EMBL" id="CAJVPV010027163">
    <property type="protein sequence ID" value="CAG8733434.1"/>
    <property type="molecule type" value="Genomic_DNA"/>
</dbReference>
<gene>
    <name evidence="7" type="ORF">AMORRO_LOCUS14195</name>
</gene>
<dbReference type="InterPro" id="IPR023405">
    <property type="entry name" value="Topo_IA_core_domain"/>
</dbReference>
<dbReference type="InterPro" id="IPR003602">
    <property type="entry name" value="Topo_IA_DNA-bd_dom"/>
</dbReference>
<feature type="non-terminal residue" evidence="7">
    <location>
        <position position="1"/>
    </location>
</feature>
<evidence type="ECO:0000256" key="5">
    <source>
        <dbReference type="SAM" id="MobiDB-lite"/>
    </source>
</evidence>
<protein>
    <recommendedName>
        <fullName evidence="4">DNA topoisomerase</fullName>
        <ecNumber evidence="4">5.6.2.1</ecNumber>
    </recommendedName>
</protein>
<dbReference type="Pfam" id="PF01131">
    <property type="entry name" value="Topoisom_bac"/>
    <property type="match status" value="1"/>
</dbReference>
<keyword evidence="1 4" id="KW-0799">Topoisomerase</keyword>
<evidence type="ECO:0000256" key="2">
    <source>
        <dbReference type="ARBA" id="ARBA00023125"/>
    </source>
</evidence>
<evidence type="ECO:0000256" key="1">
    <source>
        <dbReference type="ARBA" id="ARBA00023029"/>
    </source>
</evidence>
<dbReference type="GO" id="GO:0006310">
    <property type="term" value="P:DNA recombination"/>
    <property type="evidence" value="ECO:0007669"/>
    <property type="project" value="TreeGrafter"/>
</dbReference>
<proteinExistence type="inferred from homology"/>
<dbReference type="InterPro" id="IPR013497">
    <property type="entry name" value="Topo_IA_cen"/>
</dbReference>
<comment type="function">
    <text evidence="4">Introduces a single-strand break via transesterification at a target site in duplex DNA. Releases the supercoiling and torsional tension of DNA introduced during the DNA replication and transcription by transiently cleaving and rejoining one strand of the DNA duplex. The scissile phosphodiester is attacked by the catalytic tyrosine of the enzyme, resulting in the formation of a DNA-(5'-phosphotyrosyl)-enzyme intermediate and the expulsion of a 3'-OH DNA strand.</text>
</comment>
<dbReference type="AlphaFoldDB" id="A0A9N9NH04"/>
<dbReference type="GO" id="GO:0003677">
    <property type="term" value="F:DNA binding"/>
    <property type="evidence" value="ECO:0007669"/>
    <property type="project" value="UniProtKB-KW"/>
</dbReference>
<organism evidence="7 8">
    <name type="scientific">Acaulospora morrowiae</name>
    <dbReference type="NCBI Taxonomy" id="94023"/>
    <lineage>
        <taxon>Eukaryota</taxon>
        <taxon>Fungi</taxon>
        <taxon>Fungi incertae sedis</taxon>
        <taxon>Mucoromycota</taxon>
        <taxon>Glomeromycotina</taxon>
        <taxon>Glomeromycetes</taxon>
        <taxon>Diversisporales</taxon>
        <taxon>Acaulosporaceae</taxon>
        <taxon>Acaulospora</taxon>
    </lineage>
</organism>
<name>A0A9N9NH04_9GLOM</name>
<keyword evidence="2 4" id="KW-0238">DNA-binding</keyword>
<dbReference type="GO" id="GO:0006281">
    <property type="term" value="P:DNA repair"/>
    <property type="evidence" value="ECO:0007669"/>
    <property type="project" value="TreeGrafter"/>
</dbReference>
<evidence type="ECO:0000256" key="3">
    <source>
        <dbReference type="ARBA" id="ARBA00023235"/>
    </source>
</evidence>
<feature type="region of interest" description="Disordered" evidence="5">
    <location>
        <begin position="45"/>
        <end position="66"/>
    </location>
</feature>
<dbReference type="EC" id="5.6.2.1" evidence="4"/>
<keyword evidence="3 4" id="KW-0413">Isomerase</keyword>
<dbReference type="Gene3D" id="1.10.460.10">
    <property type="entry name" value="Topoisomerase I, domain 2"/>
    <property type="match status" value="1"/>
</dbReference>
<dbReference type="Pfam" id="PF23546">
    <property type="entry name" value="Zn_ribbon_TOP3B"/>
    <property type="match status" value="1"/>
</dbReference>
<evidence type="ECO:0000313" key="7">
    <source>
        <dbReference type="EMBL" id="CAG8733434.1"/>
    </source>
</evidence>
<reference evidence="7" key="1">
    <citation type="submission" date="2021-06" db="EMBL/GenBank/DDBJ databases">
        <authorList>
            <person name="Kallberg Y."/>
            <person name="Tangrot J."/>
            <person name="Rosling A."/>
        </authorList>
    </citation>
    <scope>NUCLEOTIDE SEQUENCE</scope>
    <source>
        <strain evidence="7">CL551</strain>
    </source>
</reference>
<comment type="caution">
    <text evidence="7">The sequence shown here is derived from an EMBL/GenBank/DDBJ whole genome shotgun (WGS) entry which is preliminary data.</text>
</comment>
<dbReference type="PROSITE" id="PS52039">
    <property type="entry name" value="TOPO_IA_2"/>
    <property type="match status" value="1"/>
</dbReference>
<dbReference type="InterPro" id="IPR013826">
    <property type="entry name" value="Topo_IA_cen_sub3"/>
</dbReference>
<dbReference type="InterPro" id="IPR013824">
    <property type="entry name" value="Topo_IA_cen_sub1"/>
</dbReference>
<feature type="domain" description="Topo IA-type catalytic" evidence="6">
    <location>
        <begin position="1"/>
        <end position="273"/>
    </location>
</feature>
<dbReference type="PANTHER" id="PTHR11390">
    <property type="entry name" value="PROKARYOTIC DNA TOPOISOMERASE"/>
    <property type="match status" value="1"/>
</dbReference>
<comment type="catalytic activity">
    <reaction evidence="4">
        <text>ATP-independent breakage of single-stranded DNA, followed by passage and rejoining.</text>
        <dbReference type="EC" id="5.6.2.1"/>
    </reaction>
</comment>
<comment type="similarity">
    <text evidence="4">Belongs to the type IA topoisomerase family.</text>
</comment>
<dbReference type="Gene3D" id="1.10.290.10">
    <property type="entry name" value="Topoisomerase I, domain 4"/>
    <property type="match status" value="1"/>
</dbReference>
<dbReference type="GO" id="GO:0003917">
    <property type="term" value="F:DNA topoisomerase type I (single strand cut, ATP-independent) activity"/>
    <property type="evidence" value="ECO:0007669"/>
    <property type="project" value="UniProtKB-EC"/>
</dbReference>
<accession>A0A9N9NH04</accession>
<keyword evidence="8" id="KW-1185">Reference proteome</keyword>
<evidence type="ECO:0000313" key="8">
    <source>
        <dbReference type="Proteomes" id="UP000789342"/>
    </source>
</evidence>
<dbReference type="SUPFAM" id="SSF56712">
    <property type="entry name" value="Prokaryotic type I DNA topoisomerase"/>
    <property type="match status" value="1"/>
</dbReference>
<dbReference type="GO" id="GO:0005634">
    <property type="term" value="C:nucleus"/>
    <property type="evidence" value="ECO:0007669"/>
    <property type="project" value="TreeGrafter"/>
</dbReference>
<evidence type="ECO:0000259" key="6">
    <source>
        <dbReference type="PROSITE" id="PS52039"/>
    </source>
</evidence>
<dbReference type="OrthoDB" id="430051at2759"/>
<dbReference type="SMART" id="SM00437">
    <property type="entry name" value="TOP1Ac"/>
    <property type="match status" value="1"/>
</dbReference>
<dbReference type="InterPro" id="IPR056452">
    <property type="entry name" value="Zn_ribbon_TOP3B"/>
</dbReference>
<evidence type="ECO:0000256" key="4">
    <source>
        <dbReference type="RuleBase" id="RU362092"/>
    </source>
</evidence>
<sequence length="382" mass="43741">YISYPRTETTSYAKNFDFNEVLRAHSNHDIWGPYSKELLDNGIERPTGGVDVGDHPPITPTRSAREGELSGDSWRIYNYITRHFLGSISPNLRYQKTSYTIKVGNEYFECSGSKVIQPGFSSIMHWRTMSDQNIPEYRQGDILKVVSVNTTEGKTSPPDYLTESEVISLMEKHGIGTDASIPVHINNICQRNYVSVQSSARKLVPTNLGIVLIHGYRILRVCQVIYRVEKIDPDLSLPTMRSDVEKQLNYIATGKAAYTEVLDHSLRLFREKFKYFREKIDQMDELFEATFSPLASTGKILSRCGKCKRYMKYISMRPQRLHCPHCDETYSLPQNGTIKLYKELQCPLDDFQLVSFSTGSKGTGYPICPYCYNNPPFENIKK</sequence>
<dbReference type="PANTHER" id="PTHR11390:SF20">
    <property type="entry name" value="DNA TOPOISOMERASE 3-BETA-1"/>
    <property type="match status" value="1"/>
</dbReference>
<dbReference type="Proteomes" id="UP000789342">
    <property type="component" value="Unassembled WGS sequence"/>
</dbReference>
<feature type="non-terminal residue" evidence="7">
    <location>
        <position position="382"/>
    </location>
</feature>